<name>A0A427YUC1_9TREE</name>
<feature type="compositionally biased region" description="Low complexity" evidence="1">
    <location>
        <begin position="1"/>
        <end position="15"/>
    </location>
</feature>
<proteinExistence type="predicted"/>
<dbReference type="PANTHER" id="PTHR28523:SF1">
    <property type="entry name" value="CYTOCHROME C OXIDASE ASSEMBLY FACTOR 1"/>
    <property type="match status" value="1"/>
</dbReference>
<feature type="transmembrane region" description="Helical" evidence="2">
    <location>
        <begin position="138"/>
        <end position="159"/>
    </location>
</feature>
<dbReference type="InterPro" id="IPR042432">
    <property type="entry name" value="Coa1_fungi"/>
</dbReference>
<reference evidence="3 4" key="1">
    <citation type="submission" date="2018-11" db="EMBL/GenBank/DDBJ databases">
        <title>Genome sequence of Saitozyma podzolica DSM 27192.</title>
        <authorList>
            <person name="Aliyu H."/>
            <person name="Gorte O."/>
            <person name="Ochsenreither K."/>
        </authorList>
    </citation>
    <scope>NUCLEOTIDE SEQUENCE [LARGE SCALE GENOMIC DNA]</scope>
    <source>
        <strain evidence="3 4">DSM 27192</strain>
    </source>
</reference>
<protein>
    <submittedName>
        <fullName evidence="3">Uncharacterized protein</fullName>
    </submittedName>
</protein>
<evidence type="ECO:0000256" key="2">
    <source>
        <dbReference type="SAM" id="Phobius"/>
    </source>
</evidence>
<dbReference type="GO" id="GO:0033617">
    <property type="term" value="P:mitochondrial respiratory chain complex IV assembly"/>
    <property type="evidence" value="ECO:0007669"/>
    <property type="project" value="InterPro"/>
</dbReference>
<comment type="caution">
    <text evidence="3">The sequence shown here is derived from an EMBL/GenBank/DDBJ whole genome shotgun (WGS) entry which is preliminary data.</text>
</comment>
<dbReference type="AlphaFoldDB" id="A0A427YUC1"/>
<dbReference type="OrthoDB" id="2100652at2759"/>
<feature type="compositionally biased region" description="Low complexity" evidence="1">
    <location>
        <begin position="29"/>
        <end position="39"/>
    </location>
</feature>
<dbReference type="InterPro" id="IPR014807">
    <property type="entry name" value="Coa1"/>
</dbReference>
<dbReference type="Pfam" id="PF08695">
    <property type="entry name" value="Coa1"/>
    <property type="match status" value="1"/>
</dbReference>
<gene>
    <name evidence="3" type="ORF">EHS25_004409</name>
</gene>
<evidence type="ECO:0000313" key="3">
    <source>
        <dbReference type="EMBL" id="RSH94605.1"/>
    </source>
</evidence>
<evidence type="ECO:0000256" key="1">
    <source>
        <dbReference type="SAM" id="MobiDB-lite"/>
    </source>
</evidence>
<dbReference type="EMBL" id="RSCD01000002">
    <property type="protein sequence ID" value="RSH94605.1"/>
    <property type="molecule type" value="Genomic_DNA"/>
</dbReference>
<dbReference type="PANTHER" id="PTHR28523">
    <property type="entry name" value="CYTOCHROME C OXIDASE ASSEMBLY FACTOR 1"/>
    <property type="match status" value="1"/>
</dbReference>
<feature type="region of interest" description="Disordered" evidence="1">
    <location>
        <begin position="105"/>
        <end position="126"/>
    </location>
</feature>
<keyword evidence="2" id="KW-0472">Membrane</keyword>
<feature type="compositionally biased region" description="Basic and acidic residues" evidence="1">
    <location>
        <begin position="66"/>
        <end position="79"/>
    </location>
</feature>
<keyword evidence="2" id="KW-0812">Transmembrane</keyword>
<dbReference type="GO" id="GO:0005743">
    <property type="term" value="C:mitochondrial inner membrane"/>
    <property type="evidence" value="ECO:0007669"/>
    <property type="project" value="TreeGrafter"/>
</dbReference>
<keyword evidence="4" id="KW-1185">Reference proteome</keyword>
<keyword evidence="2" id="KW-1133">Transmembrane helix</keyword>
<feature type="region of interest" description="Disordered" evidence="1">
    <location>
        <begin position="1"/>
        <end position="91"/>
    </location>
</feature>
<organism evidence="3 4">
    <name type="scientific">Saitozyma podzolica</name>
    <dbReference type="NCBI Taxonomy" id="1890683"/>
    <lineage>
        <taxon>Eukaryota</taxon>
        <taxon>Fungi</taxon>
        <taxon>Dikarya</taxon>
        <taxon>Basidiomycota</taxon>
        <taxon>Agaricomycotina</taxon>
        <taxon>Tremellomycetes</taxon>
        <taxon>Tremellales</taxon>
        <taxon>Trimorphomycetaceae</taxon>
        <taxon>Saitozyma</taxon>
    </lineage>
</organism>
<dbReference type="Proteomes" id="UP000279259">
    <property type="component" value="Unassembled WGS sequence"/>
</dbReference>
<sequence length="267" mass="29386">MPSLPRLPRSLLPQSPLLPHPSFPRLVVLPSRLASTSTSTPPPTPTPTPTSSLRPPLEATTFDGKSSPREVHERPERIRGMPPKGLGPAWQKGGAATMAAARLSREKGEEEDFAGPSRPRMYYDRPGERDLPKLNSRAPLYILIGAIGLSIGGAFILYATNAERLASSVLRQVQFQLRNSKEVMEVLGENVKMAPEWWTFGQPWTSGAINMMQGRVDLKFRIQGSRGAGTVYFTSIRPQQEGAWRIVRYKLIADSGEVLHLNEAAPA</sequence>
<evidence type="ECO:0000313" key="4">
    <source>
        <dbReference type="Proteomes" id="UP000279259"/>
    </source>
</evidence>
<accession>A0A427YUC1</accession>